<keyword evidence="1" id="KW-0812">Transmembrane</keyword>
<evidence type="ECO:0000313" key="2">
    <source>
        <dbReference type="EMBL" id="OCT89842.1"/>
    </source>
</evidence>
<gene>
    <name evidence="2" type="ORF">XELAEV_18018455mg</name>
</gene>
<evidence type="ECO:0000313" key="3">
    <source>
        <dbReference type="Proteomes" id="UP000694892"/>
    </source>
</evidence>
<proteinExistence type="predicted"/>
<name>A0A974DDI8_XENLA</name>
<evidence type="ECO:0000256" key="1">
    <source>
        <dbReference type="SAM" id="Phobius"/>
    </source>
</evidence>
<accession>A0A974DDI8</accession>
<protein>
    <submittedName>
        <fullName evidence="2">Uncharacterized protein</fullName>
    </submittedName>
</protein>
<dbReference type="EMBL" id="CM004470">
    <property type="protein sequence ID" value="OCT89842.1"/>
    <property type="molecule type" value="Genomic_DNA"/>
</dbReference>
<keyword evidence="1" id="KW-0472">Membrane</keyword>
<organism evidence="2 3">
    <name type="scientific">Xenopus laevis</name>
    <name type="common">African clawed frog</name>
    <dbReference type="NCBI Taxonomy" id="8355"/>
    <lineage>
        <taxon>Eukaryota</taxon>
        <taxon>Metazoa</taxon>
        <taxon>Chordata</taxon>
        <taxon>Craniata</taxon>
        <taxon>Vertebrata</taxon>
        <taxon>Euteleostomi</taxon>
        <taxon>Amphibia</taxon>
        <taxon>Batrachia</taxon>
        <taxon>Anura</taxon>
        <taxon>Pipoidea</taxon>
        <taxon>Pipidae</taxon>
        <taxon>Xenopodinae</taxon>
        <taxon>Xenopus</taxon>
        <taxon>Xenopus</taxon>
    </lineage>
</organism>
<reference evidence="3" key="1">
    <citation type="journal article" date="2016" name="Nature">
        <title>Genome evolution in the allotetraploid frog Xenopus laevis.</title>
        <authorList>
            <person name="Session A.M."/>
            <person name="Uno Y."/>
            <person name="Kwon T."/>
            <person name="Chapman J.A."/>
            <person name="Toyoda A."/>
            <person name="Takahashi S."/>
            <person name="Fukui A."/>
            <person name="Hikosaka A."/>
            <person name="Suzuki A."/>
            <person name="Kondo M."/>
            <person name="van Heeringen S.J."/>
            <person name="Quigley I."/>
            <person name="Heinz S."/>
            <person name="Ogino H."/>
            <person name="Ochi H."/>
            <person name="Hellsten U."/>
            <person name="Lyons J.B."/>
            <person name="Simakov O."/>
            <person name="Putnam N."/>
            <person name="Stites J."/>
            <person name="Kuroki Y."/>
            <person name="Tanaka T."/>
            <person name="Michiue T."/>
            <person name="Watanabe M."/>
            <person name="Bogdanovic O."/>
            <person name="Lister R."/>
            <person name="Georgiou G."/>
            <person name="Paranjpe S.S."/>
            <person name="van Kruijsbergen I."/>
            <person name="Shu S."/>
            <person name="Carlson J."/>
            <person name="Kinoshita T."/>
            <person name="Ohta Y."/>
            <person name="Mawaribuchi S."/>
            <person name="Jenkins J."/>
            <person name="Grimwood J."/>
            <person name="Schmutz J."/>
            <person name="Mitros T."/>
            <person name="Mozaffari S.V."/>
            <person name="Suzuki Y."/>
            <person name="Haramoto Y."/>
            <person name="Yamamoto T.S."/>
            <person name="Takagi C."/>
            <person name="Heald R."/>
            <person name="Miller K."/>
            <person name="Haudenschild C."/>
            <person name="Kitzman J."/>
            <person name="Nakayama T."/>
            <person name="Izutsu Y."/>
            <person name="Robert J."/>
            <person name="Fortriede J."/>
            <person name="Burns K."/>
            <person name="Lotay V."/>
            <person name="Karimi K."/>
            <person name="Yasuoka Y."/>
            <person name="Dichmann D.S."/>
            <person name="Flajnik M.F."/>
            <person name="Houston D.W."/>
            <person name="Shendure J."/>
            <person name="DuPasquier L."/>
            <person name="Vize P.D."/>
            <person name="Zorn A.M."/>
            <person name="Ito M."/>
            <person name="Marcotte E.M."/>
            <person name="Wallingford J.B."/>
            <person name="Ito Y."/>
            <person name="Asashima M."/>
            <person name="Ueno N."/>
            <person name="Matsuda Y."/>
            <person name="Veenstra G.J."/>
            <person name="Fujiyama A."/>
            <person name="Harland R.M."/>
            <person name="Taira M."/>
            <person name="Rokhsar D.S."/>
        </authorList>
    </citation>
    <scope>NUCLEOTIDE SEQUENCE [LARGE SCALE GENOMIC DNA]</scope>
    <source>
        <strain evidence="3">J</strain>
    </source>
</reference>
<dbReference type="AlphaFoldDB" id="A0A974DDI8"/>
<feature type="transmembrane region" description="Helical" evidence="1">
    <location>
        <begin position="12"/>
        <end position="29"/>
    </location>
</feature>
<keyword evidence="1" id="KW-1133">Transmembrane helix</keyword>
<sequence>MSYIFICPPLPFISSVSVCISVLACALFLQHFRALQCLGVRGFTYVLNIQSSFTYTPKICFLHFTNLVQYRESKVPRFLSL</sequence>
<dbReference type="Proteomes" id="UP000694892">
    <property type="component" value="Chromosome 3L"/>
</dbReference>